<keyword evidence="4" id="KW-0812">Transmembrane</keyword>
<keyword evidence="3" id="KW-0804">Transcription</keyword>
<evidence type="ECO:0000256" key="3">
    <source>
        <dbReference type="ARBA" id="ARBA00023163"/>
    </source>
</evidence>
<accession>A0A4R4E5Y4</accession>
<dbReference type="Gene3D" id="1.10.10.10">
    <property type="entry name" value="Winged helix-like DNA-binding domain superfamily/Winged helix DNA-binding domain"/>
    <property type="match status" value="1"/>
</dbReference>
<dbReference type="SMART" id="SM00421">
    <property type="entry name" value="HTH_LUXR"/>
    <property type="match status" value="1"/>
</dbReference>
<dbReference type="RefSeq" id="WP_131851420.1">
    <property type="nucleotide sequence ID" value="NZ_SKFH01000008.1"/>
</dbReference>
<dbReference type="Pfam" id="PF00196">
    <property type="entry name" value="GerE"/>
    <property type="match status" value="1"/>
</dbReference>
<keyword evidence="7" id="KW-1185">Reference proteome</keyword>
<keyword evidence="4" id="KW-0472">Membrane</keyword>
<keyword evidence="2" id="KW-0238">DNA-binding</keyword>
<evidence type="ECO:0000256" key="2">
    <source>
        <dbReference type="ARBA" id="ARBA00023125"/>
    </source>
</evidence>
<dbReference type="PANTHER" id="PTHR44688:SF16">
    <property type="entry name" value="DNA-BINDING TRANSCRIPTIONAL ACTIVATOR DEVR_DOSR"/>
    <property type="match status" value="1"/>
</dbReference>
<name>A0A4R4E5Y4_9BACT</name>
<evidence type="ECO:0000313" key="6">
    <source>
        <dbReference type="EMBL" id="TCZ73075.1"/>
    </source>
</evidence>
<evidence type="ECO:0000313" key="7">
    <source>
        <dbReference type="Proteomes" id="UP000295164"/>
    </source>
</evidence>
<organism evidence="6 7">
    <name type="scientific">Flaviaesturariibacter aridisoli</name>
    <dbReference type="NCBI Taxonomy" id="2545761"/>
    <lineage>
        <taxon>Bacteria</taxon>
        <taxon>Pseudomonadati</taxon>
        <taxon>Bacteroidota</taxon>
        <taxon>Chitinophagia</taxon>
        <taxon>Chitinophagales</taxon>
        <taxon>Chitinophagaceae</taxon>
        <taxon>Flaviaestuariibacter</taxon>
    </lineage>
</organism>
<dbReference type="CDD" id="cd06170">
    <property type="entry name" value="LuxR_C_like"/>
    <property type="match status" value="1"/>
</dbReference>
<feature type="transmembrane region" description="Helical" evidence="4">
    <location>
        <begin position="34"/>
        <end position="51"/>
    </location>
</feature>
<dbReference type="InterPro" id="IPR000792">
    <property type="entry name" value="Tscrpt_reg_LuxR_C"/>
</dbReference>
<keyword evidence="1" id="KW-0805">Transcription regulation</keyword>
<comment type="caution">
    <text evidence="6">The sequence shown here is derived from an EMBL/GenBank/DDBJ whole genome shotgun (WGS) entry which is preliminary data.</text>
</comment>
<protein>
    <submittedName>
        <fullName evidence="6">Response regulator transcription factor</fullName>
    </submittedName>
</protein>
<gene>
    <name evidence="6" type="ORF">E0486_06900</name>
</gene>
<sequence>MRPVIVGFGLLILCLLLFFRIAELQVWQGNVRLEVIVAVAAVLFFFIGVYFNRKAEGPAAKTGTSGSDVPAAPAEGSTPVAAAEAARAAGLTGRELEVLQKMAEGLSNAGIGAALYLSESTVKTHVSNILFKLDAPRRGAAVQAARARGILS</sequence>
<dbReference type="InterPro" id="IPR036388">
    <property type="entry name" value="WH-like_DNA-bd_sf"/>
</dbReference>
<evidence type="ECO:0000259" key="5">
    <source>
        <dbReference type="PROSITE" id="PS50043"/>
    </source>
</evidence>
<dbReference type="GO" id="GO:0006355">
    <property type="term" value="P:regulation of DNA-templated transcription"/>
    <property type="evidence" value="ECO:0007669"/>
    <property type="project" value="InterPro"/>
</dbReference>
<dbReference type="SUPFAM" id="SSF46894">
    <property type="entry name" value="C-terminal effector domain of the bipartite response regulators"/>
    <property type="match status" value="1"/>
</dbReference>
<dbReference type="PROSITE" id="PS00622">
    <property type="entry name" value="HTH_LUXR_1"/>
    <property type="match status" value="1"/>
</dbReference>
<dbReference type="InterPro" id="IPR016032">
    <property type="entry name" value="Sig_transdc_resp-reg_C-effctor"/>
</dbReference>
<proteinExistence type="predicted"/>
<dbReference type="Proteomes" id="UP000295164">
    <property type="component" value="Unassembled WGS sequence"/>
</dbReference>
<dbReference type="PRINTS" id="PR00038">
    <property type="entry name" value="HTHLUXR"/>
</dbReference>
<feature type="domain" description="HTH luxR-type" evidence="5">
    <location>
        <begin position="84"/>
        <end position="149"/>
    </location>
</feature>
<dbReference type="GO" id="GO:0003677">
    <property type="term" value="F:DNA binding"/>
    <property type="evidence" value="ECO:0007669"/>
    <property type="project" value="UniProtKB-KW"/>
</dbReference>
<reference evidence="6 7" key="1">
    <citation type="submission" date="2019-03" db="EMBL/GenBank/DDBJ databases">
        <authorList>
            <person name="Kim M.K.M."/>
        </authorList>
    </citation>
    <scope>NUCLEOTIDE SEQUENCE [LARGE SCALE GENOMIC DNA]</scope>
    <source>
        <strain evidence="6 7">17J68-15</strain>
    </source>
</reference>
<dbReference type="PROSITE" id="PS50043">
    <property type="entry name" value="HTH_LUXR_2"/>
    <property type="match status" value="1"/>
</dbReference>
<dbReference type="AlphaFoldDB" id="A0A4R4E5Y4"/>
<dbReference type="EMBL" id="SKFH01000008">
    <property type="protein sequence ID" value="TCZ73075.1"/>
    <property type="molecule type" value="Genomic_DNA"/>
</dbReference>
<dbReference type="PANTHER" id="PTHR44688">
    <property type="entry name" value="DNA-BINDING TRANSCRIPTIONAL ACTIVATOR DEVR_DOSR"/>
    <property type="match status" value="1"/>
</dbReference>
<keyword evidence="4" id="KW-1133">Transmembrane helix</keyword>
<evidence type="ECO:0000256" key="4">
    <source>
        <dbReference type="SAM" id="Phobius"/>
    </source>
</evidence>
<evidence type="ECO:0000256" key="1">
    <source>
        <dbReference type="ARBA" id="ARBA00023015"/>
    </source>
</evidence>
<dbReference type="OrthoDB" id="9807565at2"/>